<name>A0ABR0AUP4_9CRUS</name>
<comment type="caution">
    <text evidence="1">The sequence shown here is derived from an EMBL/GenBank/DDBJ whole genome shotgun (WGS) entry which is preliminary data.</text>
</comment>
<dbReference type="Proteomes" id="UP001234178">
    <property type="component" value="Unassembled WGS sequence"/>
</dbReference>
<reference evidence="1 2" key="1">
    <citation type="journal article" date="2023" name="Nucleic Acids Res.">
        <title>The hologenome of Daphnia magna reveals possible DNA methylation and microbiome-mediated evolution of the host genome.</title>
        <authorList>
            <person name="Chaturvedi A."/>
            <person name="Li X."/>
            <person name="Dhandapani V."/>
            <person name="Marshall H."/>
            <person name="Kissane S."/>
            <person name="Cuenca-Cambronero M."/>
            <person name="Asole G."/>
            <person name="Calvet F."/>
            <person name="Ruiz-Romero M."/>
            <person name="Marangio P."/>
            <person name="Guigo R."/>
            <person name="Rago D."/>
            <person name="Mirbahai L."/>
            <person name="Eastwood N."/>
            <person name="Colbourne J.K."/>
            <person name="Zhou J."/>
            <person name="Mallon E."/>
            <person name="Orsini L."/>
        </authorList>
    </citation>
    <scope>NUCLEOTIDE SEQUENCE [LARGE SCALE GENOMIC DNA]</scope>
    <source>
        <strain evidence="1">LRV0_1</strain>
    </source>
</reference>
<evidence type="ECO:0000313" key="1">
    <source>
        <dbReference type="EMBL" id="KAK4028852.1"/>
    </source>
</evidence>
<protein>
    <submittedName>
        <fullName evidence="1">Uncharacterized protein</fullName>
    </submittedName>
</protein>
<proteinExistence type="predicted"/>
<evidence type="ECO:0000313" key="2">
    <source>
        <dbReference type="Proteomes" id="UP001234178"/>
    </source>
</evidence>
<dbReference type="EMBL" id="JAOYFB010000039">
    <property type="protein sequence ID" value="KAK4028852.1"/>
    <property type="molecule type" value="Genomic_DNA"/>
</dbReference>
<accession>A0ABR0AUP4</accession>
<gene>
    <name evidence="1" type="ORF">OUZ56_021871</name>
</gene>
<organism evidence="1 2">
    <name type="scientific">Daphnia magna</name>
    <dbReference type="NCBI Taxonomy" id="35525"/>
    <lineage>
        <taxon>Eukaryota</taxon>
        <taxon>Metazoa</taxon>
        <taxon>Ecdysozoa</taxon>
        <taxon>Arthropoda</taxon>
        <taxon>Crustacea</taxon>
        <taxon>Branchiopoda</taxon>
        <taxon>Diplostraca</taxon>
        <taxon>Cladocera</taxon>
        <taxon>Anomopoda</taxon>
        <taxon>Daphniidae</taxon>
        <taxon>Daphnia</taxon>
    </lineage>
</organism>
<sequence>MAIVQEKLAALLSTEVTGSTEFKVAFLRINQEEQLTRHRLEKIWTNFFPTIMPKSVILNQDEPLYEWIKDEKLGQILDEVFETGYVVPFLESLQQFLSVKEVNSAVLSSFQSHTTDVENCYSDIWDGNFC</sequence>
<keyword evidence="2" id="KW-1185">Reference proteome</keyword>